<dbReference type="Pfam" id="PF00990">
    <property type="entry name" value="GGDEF"/>
    <property type="match status" value="1"/>
</dbReference>
<dbReference type="PROSITE" id="PS50887">
    <property type="entry name" value="GGDEF"/>
    <property type="match status" value="1"/>
</dbReference>
<dbReference type="Gene3D" id="3.30.70.270">
    <property type="match status" value="1"/>
</dbReference>
<sequence length="536" mass="62399">MKKKILIIIALIMIISTIIRTSLVEYSFIAFAKQLILNQTMLIKDILYEVINKEDYLQIIKDSYAIEDIKLKKGKIKSTQININLKQKYIQIITPFNSESYLDIKYNAKDYFNNILNISIKLFIIGLTSLIIIIWIVNYFLTPYLEILENVKKSTKEISKGNFDKKITTKLKGEAKEFVNNYNKFLEDLKNSFGVIEEKYTSLIEKEKSQNPLEDAKNTISQLADIFKFKKVIEEDISTEVVLNRLIEIIKKFNIKHFALFGIDNTKKTVIFEYNEGDICCDIKDKQEFCRAYRTKNIIKSSDFPNICQRHFCKNSYICIPFSKSGNFTGILKIMDIEHIDKDTIAYIKAYLKEVSSIVESKFTLELLHNQTIIDPLTKLYNRRFLENILNKIIANADRTNQKVAFVMIDMDYFKKVNDTYGHDVGDMILKQLANILKSSIRESDIVVRFGGEEFLIILNNIKDKECLFKTLEKIRKKIEEYEFQIPQGKIKKTISMGASLYPDTCNSPWQCIKNADIALYKAKNSGRNKIVIFEN</sequence>
<dbReference type="PANTHER" id="PTHR46663">
    <property type="entry name" value="DIGUANYLATE CYCLASE DGCT-RELATED"/>
    <property type="match status" value="1"/>
</dbReference>
<dbReference type="RefSeq" id="WP_007473845.1">
    <property type="nucleotide sequence ID" value="NZ_ABCJ01000002.1"/>
</dbReference>
<proteinExistence type="predicted"/>
<dbReference type="SUPFAM" id="SSF55073">
    <property type="entry name" value="Nucleotide cyclase"/>
    <property type="match status" value="1"/>
</dbReference>
<dbReference type="Gene3D" id="6.10.340.10">
    <property type="match status" value="1"/>
</dbReference>
<feature type="transmembrane region" description="Helical" evidence="1">
    <location>
        <begin position="6"/>
        <end position="32"/>
    </location>
</feature>
<feature type="transmembrane region" description="Helical" evidence="1">
    <location>
        <begin position="122"/>
        <end position="141"/>
    </location>
</feature>
<accession>A0AAI9F2K1</accession>
<dbReference type="GO" id="GO:0003824">
    <property type="term" value="F:catalytic activity"/>
    <property type="evidence" value="ECO:0007669"/>
    <property type="project" value="UniProtKB-ARBA"/>
</dbReference>
<dbReference type="PANTHER" id="PTHR46663:SF2">
    <property type="entry name" value="GGDEF DOMAIN-CONTAINING PROTEIN"/>
    <property type="match status" value="1"/>
</dbReference>
<organism evidence="3 4">
    <name type="scientific">Caminibacter mediatlanticus TB-2</name>
    <dbReference type="NCBI Taxonomy" id="391592"/>
    <lineage>
        <taxon>Bacteria</taxon>
        <taxon>Pseudomonadati</taxon>
        <taxon>Campylobacterota</taxon>
        <taxon>Epsilonproteobacteria</taxon>
        <taxon>Nautiliales</taxon>
        <taxon>Nautiliaceae</taxon>
        <taxon>Caminibacter</taxon>
    </lineage>
</organism>
<feature type="domain" description="GGDEF" evidence="2">
    <location>
        <begin position="402"/>
        <end position="536"/>
    </location>
</feature>
<evidence type="ECO:0000313" key="3">
    <source>
        <dbReference type="EMBL" id="EDM23898.1"/>
    </source>
</evidence>
<dbReference type="InterPro" id="IPR000160">
    <property type="entry name" value="GGDEF_dom"/>
</dbReference>
<dbReference type="FunFam" id="3.30.70.270:FF:000001">
    <property type="entry name" value="Diguanylate cyclase domain protein"/>
    <property type="match status" value="1"/>
</dbReference>
<evidence type="ECO:0000256" key="1">
    <source>
        <dbReference type="SAM" id="Phobius"/>
    </source>
</evidence>
<dbReference type="InterPro" id="IPR029787">
    <property type="entry name" value="Nucleotide_cyclase"/>
</dbReference>
<name>A0AAI9F2K1_9BACT</name>
<dbReference type="SMART" id="SM00267">
    <property type="entry name" value="GGDEF"/>
    <property type="match status" value="1"/>
</dbReference>
<keyword evidence="1" id="KW-0472">Membrane</keyword>
<gene>
    <name evidence="3" type="ORF">CMTB2_06581</name>
</gene>
<dbReference type="AlphaFoldDB" id="A0AAI9F2K1"/>
<evidence type="ECO:0000313" key="4">
    <source>
        <dbReference type="Proteomes" id="UP000003288"/>
    </source>
</evidence>
<protein>
    <submittedName>
        <fullName evidence="3">Diguanylate cyclase (GGDEF domain)</fullName>
    </submittedName>
</protein>
<dbReference type="EMBL" id="ABCJ01000002">
    <property type="protein sequence ID" value="EDM23898.1"/>
    <property type="molecule type" value="Genomic_DNA"/>
</dbReference>
<evidence type="ECO:0000259" key="2">
    <source>
        <dbReference type="PROSITE" id="PS50887"/>
    </source>
</evidence>
<keyword evidence="1" id="KW-0812">Transmembrane</keyword>
<comment type="caution">
    <text evidence="3">The sequence shown here is derived from an EMBL/GenBank/DDBJ whole genome shotgun (WGS) entry which is preliminary data.</text>
</comment>
<dbReference type="InterPro" id="IPR043128">
    <property type="entry name" value="Rev_trsase/Diguanyl_cyclase"/>
</dbReference>
<dbReference type="InterPro" id="IPR052163">
    <property type="entry name" value="DGC-Regulatory_Protein"/>
</dbReference>
<dbReference type="CDD" id="cd01949">
    <property type="entry name" value="GGDEF"/>
    <property type="match status" value="1"/>
</dbReference>
<dbReference type="Proteomes" id="UP000003288">
    <property type="component" value="Unassembled WGS sequence"/>
</dbReference>
<keyword evidence="1" id="KW-1133">Transmembrane helix</keyword>
<reference evidence="3 4" key="1">
    <citation type="journal article" date="2011" name="Stand. Genomic Sci.">
        <title>Draft genome sequence of Caminibacter mediatlanticus strain TB-2, an epsilonproteobacterium isolated from a deep-sea hydrothermal vent.</title>
        <authorList>
            <person name="Giovannelli D."/>
            <person name="Ferriera S."/>
            <person name="Johnson J."/>
            <person name="Kravitz S."/>
            <person name="Perez-Rodriguez I."/>
            <person name="Ricci J."/>
            <person name="O'Brien C."/>
            <person name="Voordeckers J.W."/>
            <person name="Bini E."/>
            <person name="Vetriani C."/>
        </authorList>
    </citation>
    <scope>NUCLEOTIDE SEQUENCE [LARGE SCALE GENOMIC DNA]</scope>
    <source>
        <strain evidence="3 4">TB-2</strain>
    </source>
</reference>
<dbReference type="NCBIfam" id="TIGR00254">
    <property type="entry name" value="GGDEF"/>
    <property type="match status" value="1"/>
</dbReference>